<feature type="domain" description="Mechanosensitive ion channel MscS" evidence="8">
    <location>
        <begin position="418"/>
        <end position="482"/>
    </location>
</feature>
<evidence type="ECO:0000256" key="1">
    <source>
        <dbReference type="ARBA" id="ARBA00004651"/>
    </source>
</evidence>
<comment type="similarity">
    <text evidence="2">Belongs to the MscS (TC 1.A.23) family.</text>
</comment>
<dbReference type="Gene3D" id="3.30.70.100">
    <property type="match status" value="1"/>
</dbReference>
<feature type="transmembrane region" description="Helical" evidence="7">
    <location>
        <begin position="366"/>
        <end position="389"/>
    </location>
</feature>
<protein>
    <recommendedName>
        <fullName evidence="12">Mechanosensitive ion channel protein MscS</fullName>
    </recommendedName>
</protein>
<evidence type="ECO:0000256" key="4">
    <source>
        <dbReference type="ARBA" id="ARBA00022692"/>
    </source>
</evidence>
<dbReference type="Proteomes" id="UP000053372">
    <property type="component" value="Unassembled WGS sequence"/>
</dbReference>
<dbReference type="SUPFAM" id="SSF50182">
    <property type="entry name" value="Sm-like ribonucleoproteins"/>
    <property type="match status" value="1"/>
</dbReference>
<proteinExistence type="inferred from homology"/>
<feature type="transmembrane region" description="Helical" evidence="7">
    <location>
        <begin position="395"/>
        <end position="413"/>
    </location>
</feature>
<evidence type="ECO:0000256" key="5">
    <source>
        <dbReference type="ARBA" id="ARBA00022989"/>
    </source>
</evidence>
<dbReference type="InterPro" id="IPR011014">
    <property type="entry name" value="MscS_channel_TM-2"/>
</dbReference>
<dbReference type="SUPFAM" id="SSF82861">
    <property type="entry name" value="Mechanosensitive channel protein MscS (YggB), transmembrane region"/>
    <property type="match status" value="1"/>
</dbReference>
<feature type="transmembrane region" description="Helical" evidence="7">
    <location>
        <begin position="322"/>
        <end position="345"/>
    </location>
</feature>
<name>A0A0V7ZY39_9CYAN</name>
<dbReference type="SUPFAM" id="SSF82689">
    <property type="entry name" value="Mechanosensitive channel protein MscS (YggB), C-terminal domain"/>
    <property type="match status" value="1"/>
</dbReference>
<gene>
    <name evidence="10" type="ORF">BC008_03320</name>
</gene>
<dbReference type="InterPro" id="IPR011066">
    <property type="entry name" value="MscS_channel_C_sf"/>
</dbReference>
<dbReference type="Pfam" id="PF21082">
    <property type="entry name" value="MS_channel_3rd"/>
    <property type="match status" value="1"/>
</dbReference>
<evidence type="ECO:0000313" key="11">
    <source>
        <dbReference type="Proteomes" id="UP000053372"/>
    </source>
</evidence>
<evidence type="ECO:0000256" key="3">
    <source>
        <dbReference type="ARBA" id="ARBA00022475"/>
    </source>
</evidence>
<accession>A0A0V7ZY39</accession>
<feature type="transmembrane region" description="Helical" evidence="7">
    <location>
        <begin position="286"/>
        <end position="310"/>
    </location>
</feature>
<feature type="transmembrane region" description="Helical" evidence="7">
    <location>
        <begin position="204"/>
        <end position="225"/>
    </location>
</feature>
<dbReference type="PANTHER" id="PTHR30460">
    <property type="entry name" value="MODERATE CONDUCTANCE MECHANOSENSITIVE CHANNEL YBIO"/>
    <property type="match status" value="1"/>
</dbReference>
<evidence type="ECO:0008006" key="12">
    <source>
        <dbReference type="Google" id="ProtNLM"/>
    </source>
</evidence>
<dbReference type="InterPro" id="IPR023408">
    <property type="entry name" value="MscS_beta-dom_sf"/>
</dbReference>
<dbReference type="AlphaFoldDB" id="A0A0V7ZY39"/>
<sequence length="602" mass="68071">MDRAIDMFNQLLGSINRQIQYFSQQIFILGNSIQGFVLISFLVFALTLNTGSKAFGQIATPNILNNSSSSQGNIVYAPVTLDGRQLFHIAAREGTITNSTQDSISPLQVRVNMYEENISEILASPFNPRTLRVAVSRDEDRVIILVGDRRDRERTQTLMTVTDLDAQIHGVPIISLAQRFARIIRPALIQAQRERQPEFLQSQALVSGGIFSGIFVFTLILTTWYKNLLKKWRKLQEEKPREEVESASAEGETALDKEQKATQMMIYCEQKLAWQRKVNINNLKRWLLVITLFTGWVLSLAQIAGLFPFTRWLQDWLLTKPILLAIIVGTILIIKFSEVITDYLFKKIVDSHLHTSSTSPRQISRLTTFCNALKGAMNFIWMFIGVLWLLEKLNIPIFPILAGAGIIGFALSFSSQSLIRDVINGVIILLEDQFALGDIIDVGTTAGVVENMNLRMTQIRDPQGRLSTVPNNSISTVRNLTKDWSRIVFTVEIGLEEDIDRALAMIRSVACQMQHDEVWKVDVIDPVNLLGVNNISHHGTELVLWFKTQPGRQFAVAREFRRRLKYAFDKQNITVASPHQSVHLENSPVLRLVTAQGGTRKN</sequence>
<dbReference type="InterPro" id="IPR006685">
    <property type="entry name" value="MscS_channel_2nd"/>
</dbReference>
<dbReference type="InterPro" id="IPR010920">
    <property type="entry name" value="LSM_dom_sf"/>
</dbReference>
<evidence type="ECO:0000256" key="7">
    <source>
        <dbReference type="SAM" id="Phobius"/>
    </source>
</evidence>
<dbReference type="PANTHER" id="PTHR30460:SF0">
    <property type="entry name" value="MODERATE CONDUCTANCE MECHANOSENSITIVE CHANNEL YBIO"/>
    <property type="match status" value="1"/>
</dbReference>
<organism evidence="10 11">
    <name type="scientific">Mastigocoleus testarum BC008</name>
    <dbReference type="NCBI Taxonomy" id="371196"/>
    <lineage>
        <taxon>Bacteria</taxon>
        <taxon>Bacillati</taxon>
        <taxon>Cyanobacteriota</taxon>
        <taxon>Cyanophyceae</taxon>
        <taxon>Nostocales</taxon>
        <taxon>Hapalosiphonaceae</taxon>
        <taxon>Mastigocoleus</taxon>
    </lineage>
</organism>
<keyword evidence="3" id="KW-1003">Cell membrane</keyword>
<evidence type="ECO:0000256" key="6">
    <source>
        <dbReference type="ARBA" id="ARBA00023136"/>
    </source>
</evidence>
<evidence type="ECO:0000259" key="8">
    <source>
        <dbReference type="Pfam" id="PF00924"/>
    </source>
</evidence>
<evidence type="ECO:0000256" key="2">
    <source>
        <dbReference type="ARBA" id="ARBA00008017"/>
    </source>
</evidence>
<comment type="subcellular location">
    <subcellularLocation>
        <location evidence="1">Cell membrane</location>
        <topology evidence="1">Multi-pass membrane protein</topology>
    </subcellularLocation>
</comment>
<dbReference type="GO" id="GO:0008381">
    <property type="term" value="F:mechanosensitive monoatomic ion channel activity"/>
    <property type="evidence" value="ECO:0007669"/>
    <property type="project" value="InterPro"/>
</dbReference>
<keyword evidence="5 7" id="KW-1133">Transmembrane helix</keyword>
<dbReference type="Pfam" id="PF00924">
    <property type="entry name" value="MS_channel_2nd"/>
    <property type="match status" value="1"/>
</dbReference>
<keyword evidence="4 7" id="KW-0812">Transmembrane</keyword>
<comment type="caution">
    <text evidence="10">The sequence shown here is derived from an EMBL/GenBank/DDBJ whole genome shotgun (WGS) entry which is preliminary data.</text>
</comment>
<keyword evidence="11" id="KW-1185">Reference proteome</keyword>
<dbReference type="GO" id="GO:0005886">
    <property type="term" value="C:plasma membrane"/>
    <property type="evidence" value="ECO:0007669"/>
    <property type="project" value="UniProtKB-SubCell"/>
</dbReference>
<dbReference type="InterPro" id="IPR049278">
    <property type="entry name" value="MS_channel_C"/>
</dbReference>
<dbReference type="InterPro" id="IPR045276">
    <property type="entry name" value="YbiO_bact"/>
</dbReference>
<dbReference type="Gene3D" id="1.10.287.1260">
    <property type="match status" value="1"/>
</dbReference>
<feature type="transmembrane region" description="Helical" evidence="7">
    <location>
        <begin position="26"/>
        <end position="48"/>
    </location>
</feature>
<evidence type="ECO:0000259" key="9">
    <source>
        <dbReference type="Pfam" id="PF21082"/>
    </source>
</evidence>
<keyword evidence="6 7" id="KW-0472">Membrane</keyword>
<reference evidence="10 11" key="1">
    <citation type="journal article" date="2015" name="Genome Announc.">
        <title>Draft Genome of the Euendolithic (true boring) Cyanobacterium Mastigocoleus testarum strain BC008.</title>
        <authorList>
            <person name="Guida B.S."/>
            <person name="Garcia-Pichel F."/>
        </authorList>
    </citation>
    <scope>NUCLEOTIDE SEQUENCE [LARGE SCALE GENOMIC DNA]</scope>
    <source>
        <strain evidence="10 11">BC008</strain>
    </source>
</reference>
<evidence type="ECO:0000313" key="10">
    <source>
        <dbReference type="EMBL" id="KST69231.1"/>
    </source>
</evidence>
<dbReference type="Gene3D" id="2.30.30.60">
    <property type="match status" value="1"/>
</dbReference>
<feature type="domain" description="Mechanosensitive ion channel MscS C-terminal" evidence="9">
    <location>
        <begin position="487"/>
        <end position="573"/>
    </location>
</feature>
<dbReference type="EMBL" id="LMTZ01000031">
    <property type="protein sequence ID" value="KST69231.1"/>
    <property type="molecule type" value="Genomic_DNA"/>
</dbReference>